<evidence type="ECO:0000259" key="1">
    <source>
        <dbReference type="Pfam" id="PF08808"/>
    </source>
</evidence>
<protein>
    <recommendedName>
        <fullName evidence="1">RES domain-containing protein</fullName>
    </recommendedName>
</protein>
<organism evidence="2 3">
    <name type="scientific">Paenibacillus solanacearum</name>
    <dbReference type="NCBI Taxonomy" id="2048548"/>
    <lineage>
        <taxon>Bacteria</taxon>
        <taxon>Bacillati</taxon>
        <taxon>Bacillota</taxon>
        <taxon>Bacilli</taxon>
        <taxon>Bacillales</taxon>
        <taxon>Paenibacillaceae</taxon>
        <taxon>Paenibacillus</taxon>
    </lineage>
</organism>
<reference evidence="2" key="1">
    <citation type="submission" date="2021-06" db="EMBL/GenBank/DDBJ databases">
        <authorList>
            <person name="Criscuolo A."/>
        </authorList>
    </citation>
    <scope>NUCLEOTIDE SEQUENCE</scope>
    <source>
        <strain evidence="2">CIP111600</strain>
    </source>
</reference>
<evidence type="ECO:0000313" key="3">
    <source>
        <dbReference type="Proteomes" id="UP000693672"/>
    </source>
</evidence>
<feature type="domain" description="RES" evidence="1">
    <location>
        <begin position="263"/>
        <end position="395"/>
    </location>
</feature>
<dbReference type="Proteomes" id="UP000693672">
    <property type="component" value="Unassembled WGS sequence"/>
</dbReference>
<dbReference type="EMBL" id="CAJVAS010000093">
    <property type="protein sequence ID" value="CAG7653260.1"/>
    <property type="molecule type" value="Genomic_DNA"/>
</dbReference>
<sequence length="418" mass="48379">MLLDTLTDEAVLCKSCYEDLYDLFQVQNHDLTRECTVEEIRQTSSVTKQCDCCSLHIVRKHVMYIISVPRDVLNAIGDQLSEDIKGCLYCEGEERAHYESVFNDDPFDPTSRIEVARGTEISHYLYDQGVPDQFTGMFTALIQCRCGYGRERAHPDHNPTGGIFTGYDEVYTRQDMQEFYGFHDEEFCEFGERYSEQFTAQDLYEFRNHLMEYPMLGASHPTGQAIYQTLLKHFEAKEYSVLKPGHVDLFRGRTHKKDTDKAYEFHQMWTPPKGMPQHGRYNMIGVPVLYVADKLEAIAYEIHPAHDDVIDIAQLQITTDLTVFDIGQFDPSFSGFFSQPNEESKALKMAYLLPNYIGTCCSHIGYDGVKFSGVHDKEFVYTNYALFRVEANRQIKISHIDTYIPEINIRLDRENFPF</sequence>
<accession>A0A916K9M2</accession>
<evidence type="ECO:0000313" key="2">
    <source>
        <dbReference type="EMBL" id="CAG7653260.1"/>
    </source>
</evidence>
<dbReference type="AlphaFoldDB" id="A0A916K9M2"/>
<name>A0A916K9M2_9BACL</name>
<keyword evidence="3" id="KW-1185">Reference proteome</keyword>
<comment type="caution">
    <text evidence="2">The sequence shown here is derived from an EMBL/GenBank/DDBJ whole genome shotgun (WGS) entry which is preliminary data.</text>
</comment>
<dbReference type="InterPro" id="IPR014914">
    <property type="entry name" value="RES_dom"/>
</dbReference>
<gene>
    <name evidence="2" type="ORF">PAESOLCIP111_06729</name>
</gene>
<dbReference type="RefSeq" id="WP_218096369.1">
    <property type="nucleotide sequence ID" value="NZ_CAJVAS010000093.1"/>
</dbReference>
<dbReference type="Pfam" id="PF08808">
    <property type="entry name" value="RES"/>
    <property type="match status" value="1"/>
</dbReference>
<proteinExistence type="predicted"/>